<protein>
    <submittedName>
        <fullName evidence="2">Uncharacterized protein</fullName>
    </submittedName>
</protein>
<name>A0A3A9XVQ8_9ACTN</name>
<reference evidence="2 3" key="1">
    <citation type="submission" date="2018-09" db="EMBL/GenBank/DDBJ databases">
        <title>Micromonospora sp. nov. MS1-9, isolated from a root of Musa sp.</title>
        <authorList>
            <person name="Kuncharoen N."/>
            <person name="Kudo T."/>
            <person name="Ohkuma M."/>
            <person name="Yuki M."/>
            <person name="Tanasupawat S."/>
        </authorList>
    </citation>
    <scope>NUCLEOTIDE SEQUENCE [LARGE SCALE GENOMIC DNA]</scope>
    <source>
        <strain evidence="2 3">MS1-9</strain>
    </source>
</reference>
<gene>
    <name evidence="2" type="ORF">D7044_22025</name>
</gene>
<feature type="compositionally biased region" description="Gly residues" evidence="1">
    <location>
        <begin position="85"/>
        <end position="98"/>
    </location>
</feature>
<evidence type="ECO:0000313" key="2">
    <source>
        <dbReference type="EMBL" id="RKN29530.1"/>
    </source>
</evidence>
<evidence type="ECO:0000313" key="3">
    <source>
        <dbReference type="Proteomes" id="UP000275865"/>
    </source>
</evidence>
<evidence type="ECO:0000256" key="1">
    <source>
        <dbReference type="SAM" id="MobiDB-lite"/>
    </source>
</evidence>
<dbReference type="AlphaFoldDB" id="A0A3A9XVQ8"/>
<comment type="caution">
    <text evidence="2">The sequence shown here is derived from an EMBL/GenBank/DDBJ whole genome shotgun (WGS) entry which is preliminary data.</text>
</comment>
<feature type="region of interest" description="Disordered" evidence="1">
    <location>
        <begin position="44"/>
        <end position="126"/>
    </location>
</feature>
<sequence length="126" mass="13246">MPADRDRLNPTWTMIAGPFWGPGLLAPHRVFVSTPILLCVGGRTATRHPRKAAENSVAGRIAASATPPTREAKIDGPGRSRVHPGSGGSRGRGVGGGAVPWRRSPTGLDLSGPEPDDRVDRPHTCC</sequence>
<dbReference type="EMBL" id="RAZT01000011">
    <property type="protein sequence ID" value="RKN29530.1"/>
    <property type="molecule type" value="Genomic_DNA"/>
</dbReference>
<accession>A0A3A9XVQ8</accession>
<dbReference type="Proteomes" id="UP000275865">
    <property type="component" value="Unassembled WGS sequence"/>
</dbReference>
<feature type="compositionally biased region" description="Basic and acidic residues" evidence="1">
    <location>
        <begin position="115"/>
        <end position="126"/>
    </location>
</feature>
<proteinExistence type="predicted"/>
<organism evidence="2 3">
    <name type="scientific">Micromonospora musae</name>
    <dbReference type="NCBI Taxonomy" id="1894970"/>
    <lineage>
        <taxon>Bacteria</taxon>
        <taxon>Bacillati</taxon>
        <taxon>Actinomycetota</taxon>
        <taxon>Actinomycetes</taxon>
        <taxon>Micromonosporales</taxon>
        <taxon>Micromonosporaceae</taxon>
        <taxon>Micromonospora</taxon>
    </lineage>
</organism>